<name>E1QY65_OLSUV</name>
<dbReference type="Pfam" id="PF12838">
    <property type="entry name" value="Fer4_7"/>
    <property type="match status" value="2"/>
</dbReference>
<dbReference type="EMBL" id="CP002106">
    <property type="protein sequence ID" value="ADK67329.1"/>
    <property type="molecule type" value="Genomic_DNA"/>
</dbReference>
<dbReference type="Proteomes" id="UP000000333">
    <property type="component" value="Chromosome"/>
</dbReference>
<dbReference type="OrthoDB" id="9672at2"/>
<dbReference type="PROSITE" id="PS00198">
    <property type="entry name" value="4FE4S_FER_1"/>
    <property type="match status" value="2"/>
</dbReference>
<comment type="cofactor">
    <cofactor evidence="1">
        <name>[4Fe-4S] cluster</name>
        <dbReference type="ChEBI" id="CHEBI:49883"/>
    </cofactor>
</comment>
<dbReference type="PATRIC" id="fig|633147.7.peg.1675"/>
<dbReference type="GO" id="GO:0046872">
    <property type="term" value="F:metal ion binding"/>
    <property type="evidence" value="ECO:0007669"/>
    <property type="project" value="UniProtKB-KW"/>
</dbReference>
<evidence type="ECO:0000256" key="5">
    <source>
        <dbReference type="ARBA" id="ARBA00023014"/>
    </source>
</evidence>
<dbReference type="AlphaFoldDB" id="E1QY65"/>
<sequence length="423" mass="46935">MADKRDMLDDLIDIQRDWRKVSNPLGDLARGLAADPSGVKTFNPADYKERPRANSVFCLDVASKRRDVCRRCLDVCPVDAIEIGESSVRVADGCRKCGLCTMVCPTEALPVQRIMAKALYDKVARAAQIHERCYLTCTRALGRLPKDNEIVLPCVGAVPSELWFSLLAEYDNVDVYLPLGICDRCRTTTGEEAYATQIARAEELTGASVGLEVEEGDLNHEQSRAYKRSQFMGQMVRAGQSLAATANPALGGIQAVARRIQQHSNQIYEMQRSLERTVGGKTSGNRRRILTQKRKMMLTAIQHHPGLSRDLELRVPVCDPTLCTMCGACVTACPPHACDLDERGHFSVEPAYCVNCGACATVCPEHALAMEPCDPQDLVIRDEEAERRRKAAERQRAQVALARERGRRRLEHGLDALERLADE</sequence>
<dbReference type="RefSeq" id="WP_013251081.1">
    <property type="nucleotide sequence ID" value="NC_014363.1"/>
</dbReference>
<feature type="domain" description="4Fe-4S ferredoxin-type" evidence="6">
    <location>
        <begin position="84"/>
        <end position="114"/>
    </location>
</feature>
<dbReference type="KEGG" id="ols:Olsu_0197"/>
<evidence type="ECO:0000256" key="1">
    <source>
        <dbReference type="ARBA" id="ARBA00001966"/>
    </source>
</evidence>
<dbReference type="PANTHER" id="PTHR24960:SF79">
    <property type="entry name" value="PHOTOSYSTEM I IRON-SULFUR CENTER"/>
    <property type="match status" value="1"/>
</dbReference>
<keyword evidence="5" id="KW-0411">Iron-sulfur</keyword>
<dbReference type="InterPro" id="IPR050157">
    <property type="entry name" value="PSI_iron-sulfur_center"/>
</dbReference>
<dbReference type="InterPro" id="IPR017900">
    <property type="entry name" value="4Fe4S_Fe_S_CS"/>
</dbReference>
<keyword evidence="3" id="KW-0479">Metal-binding</keyword>
<dbReference type="PANTHER" id="PTHR24960">
    <property type="entry name" value="PHOTOSYSTEM I IRON-SULFUR CENTER-RELATED"/>
    <property type="match status" value="1"/>
</dbReference>
<dbReference type="SUPFAM" id="SSF54862">
    <property type="entry name" value="4Fe-4S ferredoxins"/>
    <property type="match status" value="2"/>
</dbReference>
<keyword evidence="2" id="KW-0004">4Fe-4S</keyword>
<dbReference type="eggNOG" id="COG1149">
    <property type="taxonomic scope" value="Bacteria"/>
</dbReference>
<dbReference type="InterPro" id="IPR017896">
    <property type="entry name" value="4Fe4S_Fe-S-bd"/>
</dbReference>
<dbReference type="Gene3D" id="3.30.70.20">
    <property type="match status" value="2"/>
</dbReference>
<keyword evidence="8" id="KW-1185">Reference proteome</keyword>
<evidence type="ECO:0000313" key="8">
    <source>
        <dbReference type="Proteomes" id="UP000000333"/>
    </source>
</evidence>
<keyword evidence="4" id="KW-0408">Iron</keyword>
<accession>E1QY65</accession>
<dbReference type="STRING" id="633147.Olsu_0197"/>
<dbReference type="GeneID" id="78511675"/>
<dbReference type="eggNOG" id="COG1145">
    <property type="taxonomic scope" value="Bacteria"/>
</dbReference>
<evidence type="ECO:0000256" key="3">
    <source>
        <dbReference type="ARBA" id="ARBA00022723"/>
    </source>
</evidence>
<dbReference type="HOGENOM" id="CLU_035684_0_0_11"/>
<feature type="domain" description="4Fe-4S ferredoxin-type" evidence="6">
    <location>
        <begin position="314"/>
        <end position="343"/>
    </location>
</feature>
<organism evidence="7 8">
    <name type="scientific">Olsenella uli (strain ATCC 49627 / DSM 7084 / CCUG 31166 / CIP 109912 / JCM 12494 / LMG 11480 / NCIMB 702895 / VPI D76D-27C)</name>
    <name type="common">Lactobacillus uli</name>
    <dbReference type="NCBI Taxonomy" id="633147"/>
    <lineage>
        <taxon>Bacteria</taxon>
        <taxon>Bacillati</taxon>
        <taxon>Actinomycetota</taxon>
        <taxon>Coriobacteriia</taxon>
        <taxon>Coriobacteriales</taxon>
        <taxon>Atopobiaceae</taxon>
        <taxon>Olsenella</taxon>
    </lineage>
</organism>
<dbReference type="PROSITE" id="PS51379">
    <property type="entry name" value="4FE4S_FER_2"/>
    <property type="match status" value="3"/>
</dbReference>
<gene>
    <name evidence="7" type="ordered locus">Olsu_0197</name>
</gene>
<reference evidence="7 8" key="1">
    <citation type="journal article" date="2010" name="Stand. Genomic Sci.">
        <title>Complete genome sequence of Olsenella uli type strain (VPI D76D-27C).</title>
        <authorList>
            <person name="Goker M."/>
            <person name="Held B."/>
            <person name="Lucas S."/>
            <person name="Nolan M."/>
            <person name="Yasawong M."/>
            <person name="Glavina Del Rio T."/>
            <person name="Tice H."/>
            <person name="Cheng J.F."/>
            <person name="Bruce D."/>
            <person name="Detter J.C."/>
            <person name="Tapia R."/>
            <person name="Han C."/>
            <person name="Goodwin L."/>
            <person name="Pitluck S."/>
            <person name="Liolios K."/>
            <person name="Ivanova N."/>
            <person name="Mavromatis K."/>
            <person name="Mikhailova N."/>
            <person name="Pati A."/>
            <person name="Chen A."/>
            <person name="Palaniappan K."/>
            <person name="Land M."/>
            <person name="Hauser L."/>
            <person name="Chang Y.J."/>
            <person name="Jeffries C.D."/>
            <person name="Rohde M."/>
            <person name="Sikorski J."/>
            <person name="Pukall R."/>
            <person name="Woyke T."/>
            <person name="Bristow J."/>
            <person name="Eisen J.A."/>
            <person name="Markowitz V."/>
            <person name="Hugenholtz P."/>
            <person name="Kyrpides N.C."/>
            <person name="Klenk H.P."/>
            <person name="Lapidus A."/>
        </authorList>
    </citation>
    <scope>NUCLEOTIDE SEQUENCE [LARGE SCALE GENOMIC DNA]</scope>
    <source>
        <strain evidence="8">ATCC 49627 / DSM 7084 / CIP 109912 / JCM 12494 / NCIMB 702895 / VPI D76D-27C</strain>
    </source>
</reference>
<dbReference type="GO" id="GO:0051539">
    <property type="term" value="F:4 iron, 4 sulfur cluster binding"/>
    <property type="evidence" value="ECO:0007669"/>
    <property type="project" value="UniProtKB-KW"/>
</dbReference>
<evidence type="ECO:0000259" key="6">
    <source>
        <dbReference type="PROSITE" id="PS51379"/>
    </source>
</evidence>
<protein>
    <submittedName>
        <fullName evidence="7">4Fe-4S ferredoxin iron-sulfur binding domain protein</fullName>
    </submittedName>
</protein>
<evidence type="ECO:0000256" key="2">
    <source>
        <dbReference type="ARBA" id="ARBA00022485"/>
    </source>
</evidence>
<evidence type="ECO:0000256" key="4">
    <source>
        <dbReference type="ARBA" id="ARBA00023004"/>
    </source>
</evidence>
<proteinExistence type="predicted"/>
<evidence type="ECO:0000313" key="7">
    <source>
        <dbReference type="EMBL" id="ADK67329.1"/>
    </source>
</evidence>
<feature type="domain" description="4Fe-4S ferredoxin-type" evidence="6">
    <location>
        <begin position="344"/>
        <end position="373"/>
    </location>
</feature>